<evidence type="ECO:0000256" key="9">
    <source>
        <dbReference type="ARBA" id="ARBA00022884"/>
    </source>
</evidence>
<evidence type="ECO:0000256" key="6">
    <source>
        <dbReference type="ARBA" id="ARBA00022694"/>
    </source>
</evidence>
<dbReference type="Proteomes" id="UP000095287">
    <property type="component" value="Unplaced"/>
</dbReference>
<evidence type="ECO:0000313" key="14">
    <source>
        <dbReference type="Proteomes" id="UP000095287"/>
    </source>
</evidence>
<dbReference type="Gene3D" id="2.30.30.280">
    <property type="entry name" value="Adenine nucleotide alpha hydrolases-like domains"/>
    <property type="match status" value="1"/>
</dbReference>
<comment type="similarity">
    <text evidence="2">Belongs to the MnmA/TRMU family.</text>
</comment>
<dbReference type="Gene3D" id="2.40.30.10">
    <property type="entry name" value="Translation factors"/>
    <property type="match status" value="1"/>
</dbReference>
<dbReference type="Pfam" id="PF20258">
    <property type="entry name" value="tRNA_Me_trans_C"/>
    <property type="match status" value="1"/>
</dbReference>
<dbReference type="GO" id="GO:0000049">
    <property type="term" value="F:tRNA binding"/>
    <property type="evidence" value="ECO:0007669"/>
    <property type="project" value="UniProtKB-KW"/>
</dbReference>
<evidence type="ECO:0000256" key="11">
    <source>
        <dbReference type="ARBA" id="ARBA00049564"/>
    </source>
</evidence>
<evidence type="ECO:0000256" key="3">
    <source>
        <dbReference type="ARBA" id="ARBA00011953"/>
    </source>
</evidence>
<evidence type="ECO:0000259" key="13">
    <source>
        <dbReference type="Pfam" id="PF20259"/>
    </source>
</evidence>
<keyword evidence="10" id="KW-1015">Disulfide bond</keyword>
<evidence type="ECO:0000313" key="15">
    <source>
        <dbReference type="WBParaSite" id="L893_g5403.t1"/>
    </source>
</evidence>
<accession>A0A1I8AG05</accession>
<sequence>MDPLKDQTYFLANLSAKQLRRSMFPVGSLLKSQVRALANSERLGEVADKPESMGICFIGKRKNFESFLDQYIEPAPGLIVSKEDGEVLGDHSGIHHFTIGKRVKIAPERFQSADGLFVCSLDAATNTVFVCRGSSNPLLFARTFEIEKVKWISGNEPHGQINFRCQRTHPTLQCEVQPLTSDRMLVKPRNPVRAAAPGQNCVFYDGLTCLGNGEITRVVSTL</sequence>
<dbReference type="InterPro" id="IPR046885">
    <property type="entry name" value="MnmA-like_C"/>
</dbReference>
<evidence type="ECO:0000256" key="8">
    <source>
        <dbReference type="ARBA" id="ARBA00022840"/>
    </source>
</evidence>
<feature type="domain" description="tRNA-specific 2-thiouridylase MnmA-like C-terminal" evidence="12">
    <location>
        <begin position="142"/>
        <end position="215"/>
    </location>
</feature>
<evidence type="ECO:0000256" key="5">
    <source>
        <dbReference type="ARBA" id="ARBA00022679"/>
    </source>
</evidence>
<keyword evidence="6" id="KW-0819">tRNA processing</keyword>
<keyword evidence="8" id="KW-0067">ATP-binding</keyword>
<dbReference type="PANTHER" id="PTHR11933:SF5">
    <property type="entry name" value="MITOCHONDRIAL TRNA-SPECIFIC 2-THIOURIDYLASE 1"/>
    <property type="match status" value="1"/>
</dbReference>
<feature type="domain" description="tRNA-specific 2-thiouridylase MnmA-like central" evidence="13">
    <location>
        <begin position="66"/>
        <end position="132"/>
    </location>
</feature>
<dbReference type="GO" id="GO:0002143">
    <property type="term" value="P:tRNA wobble position uridine thiolation"/>
    <property type="evidence" value="ECO:0007669"/>
    <property type="project" value="TreeGrafter"/>
</dbReference>
<evidence type="ECO:0000256" key="10">
    <source>
        <dbReference type="ARBA" id="ARBA00023157"/>
    </source>
</evidence>
<name>A0A1I8AG05_9BILA</name>
<dbReference type="Pfam" id="PF03054">
    <property type="entry name" value="tRNA_Me_trans"/>
    <property type="match status" value="1"/>
</dbReference>
<reference evidence="15" key="1">
    <citation type="submission" date="2016-11" db="UniProtKB">
        <authorList>
            <consortium name="WormBaseParasite"/>
        </authorList>
    </citation>
    <scope>IDENTIFICATION</scope>
</reference>
<organism evidence="14 15">
    <name type="scientific">Steinernema glaseri</name>
    <dbReference type="NCBI Taxonomy" id="37863"/>
    <lineage>
        <taxon>Eukaryota</taxon>
        <taxon>Metazoa</taxon>
        <taxon>Ecdysozoa</taxon>
        <taxon>Nematoda</taxon>
        <taxon>Chromadorea</taxon>
        <taxon>Rhabditida</taxon>
        <taxon>Tylenchina</taxon>
        <taxon>Panagrolaimomorpha</taxon>
        <taxon>Strongyloidoidea</taxon>
        <taxon>Steinernematidae</taxon>
        <taxon>Steinernema</taxon>
    </lineage>
</organism>
<evidence type="ECO:0000256" key="7">
    <source>
        <dbReference type="ARBA" id="ARBA00022741"/>
    </source>
</evidence>
<evidence type="ECO:0000256" key="1">
    <source>
        <dbReference type="ARBA" id="ARBA00003986"/>
    </source>
</evidence>
<dbReference type="GO" id="GO:0061708">
    <property type="term" value="F:tRNA-5-taurinomethyluridine 2-sulfurtransferase"/>
    <property type="evidence" value="ECO:0007669"/>
    <property type="project" value="UniProtKB-EC"/>
</dbReference>
<dbReference type="InterPro" id="IPR014729">
    <property type="entry name" value="Rossmann-like_a/b/a_fold"/>
</dbReference>
<proteinExistence type="inferred from homology"/>
<evidence type="ECO:0000259" key="12">
    <source>
        <dbReference type="Pfam" id="PF20258"/>
    </source>
</evidence>
<keyword evidence="14" id="KW-1185">Reference proteome</keyword>
<dbReference type="Pfam" id="PF20259">
    <property type="entry name" value="tRNA_Me_trans_M"/>
    <property type="match status" value="1"/>
</dbReference>
<dbReference type="PANTHER" id="PTHR11933">
    <property type="entry name" value="TRNA 5-METHYLAMINOMETHYL-2-THIOURIDYLATE -METHYLTRANSFERASE"/>
    <property type="match status" value="1"/>
</dbReference>
<dbReference type="GO" id="GO:0005524">
    <property type="term" value="F:ATP binding"/>
    <property type="evidence" value="ECO:0007669"/>
    <property type="project" value="UniProtKB-KW"/>
</dbReference>
<comment type="function">
    <text evidence="1">Catalyzes the 2-thiolation of uridine at the wobble position (U34) of mitochondrial tRNA(Lys), tRNA(Glu) and tRNA(Gln). Required for the formation of 5-taurinomethyl-2-thiouridine (tm5s2U) of mitochondrial tRNA(Lys), tRNA(Glu), and tRNA(Gln) at the wobble position. ATP is required to activate the C2 atom of the wobble base.</text>
</comment>
<dbReference type="GO" id="GO:0005739">
    <property type="term" value="C:mitochondrion"/>
    <property type="evidence" value="ECO:0007669"/>
    <property type="project" value="TreeGrafter"/>
</dbReference>
<dbReference type="Gene3D" id="3.40.50.620">
    <property type="entry name" value="HUPs"/>
    <property type="match status" value="1"/>
</dbReference>
<evidence type="ECO:0000256" key="2">
    <source>
        <dbReference type="ARBA" id="ARBA00006191"/>
    </source>
</evidence>
<keyword evidence="5" id="KW-0808">Transferase</keyword>
<dbReference type="EC" id="2.8.1.14" evidence="3"/>
<keyword evidence="7" id="KW-0547">Nucleotide-binding</keyword>
<dbReference type="AlphaFoldDB" id="A0A1I8AG05"/>
<keyword evidence="9" id="KW-0694">RNA-binding</keyword>
<keyword evidence="4" id="KW-0820">tRNA-binding</keyword>
<dbReference type="InterPro" id="IPR046884">
    <property type="entry name" value="MnmA-like_central"/>
</dbReference>
<comment type="catalytic activity">
    <reaction evidence="11">
        <text>5-taurinomethyluridine(34) in tRNA + S-sulfanyl-L-cysteinyl-[protein] + AH2 + ATP = 5-taurinomethyl-2-thiouridine(34) in tRNA + L-cysteinyl-[protein] + A + AMP + diphosphate + H(+)</text>
        <dbReference type="Rhea" id="RHEA:47040"/>
        <dbReference type="Rhea" id="RHEA-COMP:10131"/>
        <dbReference type="Rhea" id="RHEA-COMP:11726"/>
        <dbReference type="Rhea" id="RHEA-COMP:11732"/>
        <dbReference type="Rhea" id="RHEA-COMP:11733"/>
        <dbReference type="ChEBI" id="CHEBI:13193"/>
        <dbReference type="ChEBI" id="CHEBI:15378"/>
        <dbReference type="ChEBI" id="CHEBI:17499"/>
        <dbReference type="ChEBI" id="CHEBI:29950"/>
        <dbReference type="ChEBI" id="CHEBI:30616"/>
        <dbReference type="ChEBI" id="CHEBI:33019"/>
        <dbReference type="ChEBI" id="CHEBI:61963"/>
        <dbReference type="ChEBI" id="CHEBI:87171"/>
        <dbReference type="ChEBI" id="CHEBI:87172"/>
        <dbReference type="ChEBI" id="CHEBI:456215"/>
        <dbReference type="EC" id="2.8.1.14"/>
    </reaction>
</comment>
<dbReference type="FunFam" id="2.30.30.280:FF:000001">
    <property type="entry name" value="tRNA-specific 2-thiouridylase MnmA"/>
    <property type="match status" value="1"/>
</dbReference>
<protein>
    <recommendedName>
        <fullName evidence="3">tRNA-5-taurinomethyluridine 2-sulfurtransferase</fullName>
        <ecNumber evidence="3">2.8.1.14</ecNumber>
    </recommendedName>
</protein>
<dbReference type="WBParaSite" id="L893_g5403.t1">
    <property type="protein sequence ID" value="L893_g5403.t1"/>
    <property type="gene ID" value="L893_g5403"/>
</dbReference>
<evidence type="ECO:0000256" key="4">
    <source>
        <dbReference type="ARBA" id="ARBA00022555"/>
    </source>
</evidence>
<dbReference type="InterPro" id="IPR023382">
    <property type="entry name" value="MnmA-like_central_sf"/>
</dbReference>
<dbReference type="SUPFAM" id="SSF52402">
    <property type="entry name" value="Adenine nucleotide alpha hydrolases-like"/>
    <property type="match status" value="1"/>
</dbReference>